<sequence length="1768" mass="197083">MADEQRKRLSFRNPSHQSQEVWKLYDCILISKPPGSVINANSVEIPELKLLWELTGDSSEVLSRLCCNCLVQLVVDDHAEFEYIIRGLLSVAPSARNLSGISKALSCLLTFQVYKCTTAGMEYICPFSLRASPHPFITLVISCPESATILIQEVSVLLVNSIKRYLNCDPRFILRMLESFFKFVLLDPNVTVNWFTRQQLLTTLLQTASALLQCTETDHSHEEVTERKVLVGDIIDLLTSLVPCYQIDDKSLSHTTFLVHSLTNWLLEHRNSFPGGTSHLELMVNHLFSLCCESLSFGSDMTSSILLLQTIQHHCPQAFLQLYILPTLSKLLLDSLGDCYIHILQLCLSTVQTQLKHFKPDCLFLPVSHLFLVQPILQIITSPPRQTFSIRMQGGTVHSLHCKALKILGFVENNVIPLIEENQTKTIGNTHQHYASALSLCIRQMTACAEEMIILIRNTKSTKHWLSNLQKSIASHRRLLSHVPLMLSALLVTSQGSLAMEVLEVIPILAKADPSQAVTFLPLILYKLSKEVDPEVKQYALYTIPQLATHKFCIGPVLRTIQTIGKCPLLKPVSLRLICKLWQSNNRVFPHLQKALSSVVDSNLGAELDLEIKIAQAACLLDICKLRPSQHGEDLLGLLSKLLDENTKPGETKNTPSALVVSLALQALEQLCKAEVVDLCTAWKVLSVKLGMDRRPQVLCSICQLFRIVSDLVSNSSAYLDFKNEVLTFLWSLTQHEESPVAHAAFTTLSIFHPSDFKLIHLPPKIYLPLKEELLASKKKLDGNVDEEYDEAAVHQSIDNSMPPGTAYVELLQMVKQDELQGYQKLLTNMIKVEAESMPRGLGHTSSSHERNLRSIPKFLTSQYEKSKSPGLNQGLAAGMLFSFEPPFEQHEGKRARKYMVDCARTYRQMLDSLLHEVPVQPTEWHRTLLLPQAWFSFMNRAYKACVEGRKAELEMQHSHGHIQDTEELKIRQSNCWLWVRDQITKQLRTVSRGNPSVQGNSVLALVGLARAVSMIVRQQTSSETTEQYQWNNEWLSEVADTVMVVLDGNYKPKGPTLVWCQQVSSSSSTASSLLARSCAALSLSLLVPCLVVLDTDRIHDITVLLKQRIPGQSKSGSSASLQMSCSVGLGLLLSKLHEEHFSDAYGKEGYPLMSTALDVLEETAFSYDLDNTEGACLGFGLCLSFSVACVCVYAFHTGLLSADQALQCIDNIQTLSSKHPEVCGISLSLGLLLHGLISCGHGGAIELARQAGNDWRSVLENKDVFERRQLSAVNGIVALLGSEQGLFTLVSSPEDLGLSFNTAWLLGHLYNAVTSSSISNTSAPLNYSYLSEGSILRLLFDFLGQAGKIGPHLNFGEGRVPAVLESLVSVSHVALPPVNWLSVLGPIMTANFGEDTRKLCIRLAVNQAQSSSTLSSFLSSLLSSVSFMGLGDLSKRELLKNLSRLVYVISSSKMKEFYEEGLTELWRKSTDCTLRSTILEAYLSVLCLKEPPASVVGWTITALERMFNALGAEKSESECLRLFSRCFALIPIENVERILPNTQVTNTKDFILRCYAVQDGIAPVKWLAPCIDFILNTDLIGKRNKELFCSVVPLIIDSCTKMKYDERQHWFVELIGQFQNAVQLSSETSSHQTLMNSFTLLSLVSAAWCDLPILQGLELPVSTCPPVDVECYYSIERFPWLLPLTLSNLLGKEPWKQIAEKVIDWLLSLRGDPRLKTANVHYMLIQDTLISLRETDAYRKPAVWTKLVAKLHRGLGQGYLGALWSIC</sequence>
<dbReference type="EMBL" id="RCHS01000927">
    <property type="protein sequence ID" value="RMX56106.1"/>
    <property type="molecule type" value="Genomic_DNA"/>
</dbReference>
<reference evidence="3 4" key="1">
    <citation type="journal article" date="2018" name="Sci. Rep.">
        <title>Comparative analysis of the Pocillopora damicornis genome highlights role of immune system in coral evolution.</title>
        <authorList>
            <person name="Cunning R."/>
            <person name="Bay R.A."/>
            <person name="Gillette P."/>
            <person name="Baker A.C."/>
            <person name="Traylor-Knowles N."/>
        </authorList>
    </citation>
    <scope>NUCLEOTIDE SEQUENCE [LARGE SCALE GENOMIC DNA]</scope>
    <source>
        <strain evidence="3">RSMAS</strain>
        <tissue evidence="3">Whole animal</tissue>
    </source>
</reference>
<dbReference type="InterPro" id="IPR021392">
    <property type="entry name" value="Focadhesin_C"/>
</dbReference>
<feature type="domain" description="DUF3730" evidence="2">
    <location>
        <begin position="521"/>
        <end position="749"/>
    </location>
</feature>
<keyword evidence="4" id="KW-1185">Reference proteome</keyword>
<dbReference type="InterPro" id="IPR016024">
    <property type="entry name" value="ARM-type_fold"/>
</dbReference>
<dbReference type="InterPro" id="IPR045163">
    <property type="entry name" value="Focadhesin/RST1"/>
</dbReference>
<proteinExistence type="predicted"/>
<comment type="caution">
    <text evidence="3">The sequence shown here is derived from an EMBL/GenBank/DDBJ whole genome shotgun (WGS) entry which is preliminary data.</text>
</comment>
<organism evidence="3 4">
    <name type="scientific">Pocillopora damicornis</name>
    <name type="common">Cauliflower coral</name>
    <name type="synonym">Millepora damicornis</name>
    <dbReference type="NCBI Taxonomy" id="46731"/>
    <lineage>
        <taxon>Eukaryota</taxon>
        <taxon>Metazoa</taxon>
        <taxon>Cnidaria</taxon>
        <taxon>Anthozoa</taxon>
        <taxon>Hexacorallia</taxon>
        <taxon>Scleractinia</taxon>
        <taxon>Astrocoeniina</taxon>
        <taxon>Pocilloporidae</taxon>
        <taxon>Pocillopora</taxon>
    </lineage>
</organism>
<dbReference type="STRING" id="46731.A0A3M6UR18"/>
<dbReference type="PANTHER" id="PTHR16212">
    <property type="entry name" value="FOCADHESIN FAMILY MEMBER"/>
    <property type="match status" value="1"/>
</dbReference>
<dbReference type="PANTHER" id="PTHR16212:SF4">
    <property type="entry name" value="FOCADHESIN"/>
    <property type="match status" value="1"/>
</dbReference>
<protein>
    <submittedName>
        <fullName evidence="3">Uncharacterized protein</fullName>
    </submittedName>
</protein>
<gene>
    <name evidence="3" type="ORF">pdam_00010390</name>
</gene>
<name>A0A3M6UR18_POCDA</name>
<evidence type="ECO:0000259" key="1">
    <source>
        <dbReference type="Pfam" id="PF11229"/>
    </source>
</evidence>
<evidence type="ECO:0000313" key="3">
    <source>
        <dbReference type="EMBL" id="RMX56106.1"/>
    </source>
</evidence>
<accession>A0A3M6UR18</accession>
<dbReference type="Pfam" id="PF11229">
    <property type="entry name" value="Focadhesin"/>
    <property type="match status" value="1"/>
</dbReference>
<feature type="domain" description="Focadhesin C-terminal" evidence="1">
    <location>
        <begin position="1292"/>
        <end position="1748"/>
    </location>
</feature>
<dbReference type="InterPro" id="IPR011989">
    <property type="entry name" value="ARM-like"/>
</dbReference>
<dbReference type="Gene3D" id="1.25.10.10">
    <property type="entry name" value="Leucine-rich Repeat Variant"/>
    <property type="match status" value="1"/>
</dbReference>
<dbReference type="Pfam" id="PF12530">
    <property type="entry name" value="DUF3730"/>
    <property type="match status" value="1"/>
</dbReference>
<dbReference type="Proteomes" id="UP000275408">
    <property type="component" value="Unassembled WGS sequence"/>
</dbReference>
<dbReference type="GO" id="GO:0060147">
    <property type="term" value="P:regulation of post-transcriptional gene silencing"/>
    <property type="evidence" value="ECO:0007669"/>
    <property type="project" value="InterPro"/>
</dbReference>
<evidence type="ECO:0000259" key="2">
    <source>
        <dbReference type="Pfam" id="PF12530"/>
    </source>
</evidence>
<evidence type="ECO:0000313" key="4">
    <source>
        <dbReference type="Proteomes" id="UP000275408"/>
    </source>
</evidence>
<dbReference type="InterPro" id="IPR022542">
    <property type="entry name" value="FOCAD/RST1_DUF3730"/>
</dbReference>
<dbReference type="OrthoDB" id="6125419at2759"/>
<dbReference type="SUPFAM" id="SSF48371">
    <property type="entry name" value="ARM repeat"/>
    <property type="match status" value="2"/>
</dbReference>